<evidence type="ECO:0000256" key="4">
    <source>
        <dbReference type="ARBA" id="ARBA00022617"/>
    </source>
</evidence>
<dbReference type="AlphaFoldDB" id="A0A5N6JUX7"/>
<gene>
    <name evidence="12" type="ORF">EYC80_008028</name>
</gene>
<evidence type="ECO:0000256" key="2">
    <source>
        <dbReference type="ARBA" id="ARBA00004370"/>
    </source>
</evidence>
<dbReference type="GO" id="GO:0046872">
    <property type="term" value="F:metal ion binding"/>
    <property type="evidence" value="ECO:0007669"/>
    <property type="project" value="UniProtKB-KW"/>
</dbReference>
<dbReference type="GO" id="GO:0004497">
    <property type="term" value="F:monooxygenase activity"/>
    <property type="evidence" value="ECO:0007669"/>
    <property type="project" value="UniProtKB-KW"/>
</dbReference>
<name>A0A5N6JUX7_MONLA</name>
<evidence type="ECO:0000256" key="5">
    <source>
        <dbReference type="ARBA" id="ARBA00022692"/>
    </source>
</evidence>
<dbReference type="OrthoDB" id="1844152at2759"/>
<keyword evidence="9" id="KW-0408">Iron</keyword>
<evidence type="ECO:0000256" key="11">
    <source>
        <dbReference type="ARBA" id="ARBA00023136"/>
    </source>
</evidence>
<evidence type="ECO:0000313" key="12">
    <source>
        <dbReference type="EMBL" id="KAB8292286.1"/>
    </source>
</evidence>
<dbReference type="EMBL" id="VIGI01000013">
    <property type="protein sequence ID" value="KAB8292286.1"/>
    <property type="molecule type" value="Genomic_DNA"/>
</dbReference>
<dbReference type="GO" id="GO:0016020">
    <property type="term" value="C:membrane"/>
    <property type="evidence" value="ECO:0007669"/>
    <property type="project" value="UniProtKB-SubCell"/>
</dbReference>
<keyword evidence="11" id="KW-0472">Membrane</keyword>
<dbReference type="Proteomes" id="UP000326757">
    <property type="component" value="Unassembled WGS sequence"/>
</dbReference>
<accession>A0A5N6JUX7</accession>
<evidence type="ECO:0000256" key="9">
    <source>
        <dbReference type="ARBA" id="ARBA00023004"/>
    </source>
</evidence>
<evidence type="ECO:0000256" key="6">
    <source>
        <dbReference type="ARBA" id="ARBA00022723"/>
    </source>
</evidence>
<keyword evidence="7" id="KW-1133">Transmembrane helix</keyword>
<organism evidence="12 13">
    <name type="scientific">Monilinia laxa</name>
    <name type="common">Brown rot fungus</name>
    <name type="synonym">Sclerotinia laxa</name>
    <dbReference type="NCBI Taxonomy" id="61186"/>
    <lineage>
        <taxon>Eukaryota</taxon>
        <taxon>Fungi</taxon>
        <taxon>Dikarya</taxon>
        <taxon>Ascomycota</taxon>
        <taxon>Pezizomycotina</taxon>
        <taxon>Leotiomycetes</taxon>
        <taxon>Helotiales</taxon>
        <taxon>Sclerotiniaceae</taxon>
        <taxon>Monilinia</taxon>
    </lineage>
</organism>
<keyword evidence="8" id="KW-0560">Oxidoreductase</keyword>
<dbReference type="PANTHER" id="PTHR46206:SF5">
    <property type="entry name" value="P450, PUTATIVE (EUROFUNG)-RELATED"/>
    <property type="match status" value="1"/>
</dbReference>
<evidence type="ECO:0000256" key="1">
    <source>
        <dbReference type="ARBA" id="ARBA00001971"/>
    </source>
</evidence>
<keyword evidence="13" id="KW-1185">Reference proteome</keyword>
<comment type="subcellular location">
    <subcellularLocation>
        <location evidence="2">Membrane</location>
    </subcellularLocation>
</comment>
<comment type="similarity">
    <text evidence="3">Belongs to the cytochrome P450 family.</text>
</comment>
<reference evidence="12 13" key="1">
    <citation type="submission" date="2019-06" db="EMBL/GenBank/DDBJ databases">
        <title>Genome Sequence of the Brown Rot Fungal Pathogen Monilinia laxa.</title>
        <authorList>
            <person name="De Miccolis Angelini R.M."/>
            <person name="Landi L."/>
            <person name="Abate D."/>
            <person name="Pollastro S."/>
            <person name="Romanazzi G."/>
            <person name="Faretra F."/>
        </authorList>
    </citation>
    <scope>NUCLEOTIDE SEQUENCE [LARGE SCALE GENOMIC DNA]</scope>
    <source>
        <strain evidence="12 13">Mlax316</strain>
    </source>
</reference>
<evidence type="ECO:0000256" key="10">
    <source>
        <dbReference type="ARBA" id="ARBA00023033"/>
    </source>
</evidence>
<comment type="caution">
    <text evidence="12">The sequence shown here is derived from an EMBL/GenBank/DDBJ whole genome shotgun (WGS) entry which is preliminary data.</text>
</comment>
<evidence type="ECO:0000256" key="7">
    <source>
        <dbReference type="ARBA" id="ARBA00022989"/>
    </source>
</evidence>
<proteinExistence type="inferred from homology"/>
<keyword evidence="4" id="KW-0349">Heme</keyword>
<keyword evidence="6" id="KW-0479">Metal-binding</keyword>
<dbReference type="PANTHER" id="PTHR46206">
    <property type="entry name" value="CYTOCHROME P450"/>
    <property type="match status" value="1"/>
</dbReference>
<evidence type="ECO:0000256" key="8">
    <source>
        <dbReference type="ARBA" id="ARBA00023002"/>
    </source>
</evidence>
<comment type="cofactor">
    <cofactor evidence="1">
        <name>heme</name>
        <dbReference type="ChEBI" id="CHEBI:30413"/>
    </cofactor>
</comment>
<evidence type="ECO:0000313" key="13">
    <source>
        <dbReference type="Proteomes" id="UP000326757"/>
    </source>
</evidence>
<keyword evidence="5" id="KW-0812">Transmembrane</keyword>
<evidence type="ECO:0000256" key="3">
    <source>
        <dbReference type="ARBA" id="ARBA00010617"/>
    </source>
</evidence>
<keyword evidence="10" id="KW-0503">Monooxygenase</keyword>
<sequence length="104" mass="11698">MPPSLSFLGEELGENKEFMKSALSFIEDTLMTAETVRVLPGFLAQPVEQYLAGRLSSQQVIFDALLPVAKQRLLENQLEKMGQTSPKHHDCIQWIVETSPKKNP</sequence>
<protein>
    <submittedName>
        <fullName evidence="12">Uncharacterized protein</fullName>
    </submittedName>
</protein>